<accession>A0A7V7PLM9</accession>
<name>A0A7V7PLM9_9HYPH</name>
<keyword evidence="3" id="KW-1185">Reference proteome</keyword>
<reference evidence="2 3" key="1">
    <citation type="submission" date="2019-09" db="EMBL/GenBank/DDBJ databases">
        <title>YIM 132180 draft genome.</title>
        <authorList>
            <person name="Zhang K."/>
        </authorList>
    </citation>
    <scope>NUCLEOTIDE SEQUENCE [LARGE SCALE GENOMIC DNA]</scope>
    <source>
        <strain evidence="2 3">YIM 132180</strain>
    </source>
</reference>
<evidence type="ECO:0000259" key="1">
    <source>
        <dbReference type="Pfam" id="PF06568"/>
    </source>
</evidence>
<comment type="caution">
    <text evidence="2">The sequence shown here is derived from an EMBL/GenBank/DDBJ whole genome shotgun (WGS) entry which is preliminary data.</text>
</comment>
<sequence>MDMFRDLYLKYERHRKRQRDMARLNELNDDLLLDIGLTRSQIENAVHTGRIFP</sequence>
<dbReference type="Pfam" id="PF06568">
    <property type="entry name" value="YjiS-like"/>
    <property type="match status" value="1"/>
</dbReference>
<evidence type="ECO:0000313" key="2">
    <source>
        <dbReference type="EMBL" id="KAB0677340.1"/>
    </source>
</evidence>
<feature type="domain" description="YjiS-like" evidence="1">
    <location>
        <begin position="11"/>
        <end position="43"/>
    </location>
</feature>
<gene>
    <name evidence="2" type="ORF">F6X38_18265</name>
</gene>
<evidence type="ECO:0000313" key="3">
    <source>
        <dbReference type="Proteomes" id="UP000432089"/>
    </source>
</evidence>
<organism evidence="2 3">
    <name type="scientific">Plantimonas leprariae</name>
    <dbReference type="NCBI Taxonomy" id="2615207"/>
    <lineage>
        <taxon>Bacteria</taxon>
        <taxon>Pseudomonadati</taxon>
        <taxon>Pseudomonadota</taxon>
        <taxon>Alphaproteobacteria</taxon>
        <taxon>Hyphomicrobiales</taxon>
        <taxon>Aurantimonadaceae</taxon>
        <taxon>Plantimonas</taxon>
    </lineage>
</organism>
<dbReference type="AlphaFoldDB" id="A0A7V7PLM9"/>
<dbReference type="InterPro" id="IPR009506">
    <property type="entry name" value="YjiS-like"/>
</dbReference>
<proteinExistence type="predicted"/>
<dbReference type="Proteomes" id="UP000432089">
    <property type="component" value="Unassembled WGS sequence"/>
</dbReference>
<protein>
    <submittedName>
        <fullName evidence="2">DUF1127 domain-containing protein</fullName>
    </submittedName>
</protein>
<dbReference type="EMBL" id="VZDO01000017">
    <property type="protein sequence ID" value="KAB0677340.1"/>
    <property type="molecule type" value="Genomic_DNA"/>
</dbReference>